<reference evidence="3" key="1">
    <citation type="journal article" date="2021" name="Mol. Ecol. Resour.">
        <title>Apolygus lucorum genome provides insights into omnivorousness and mesophyll feeding.</title>
        <authorList>
            <person name="Liu Y."/>
            <person name="Liu H."/>
            <person name="Wang H."/>
            <person name="Huang T."/>
            <person name="Liu B."/>
            <person name="Yang B."/>
            <person name="Yin L."/>
            <person name="Li B."/>
            <person name="Zhang Y."/>
            <person name="Zhang S."/>
            <person name="Jiang F."/>
            <person name="Zhang X."/>
            <person name="Ren Y."/>
            <person name="Wang B."/>
            <person name="Wang S."/>
            <person name="Lu Y."/>
            <person name="Wu K."/>
            <person name="Fan W."/>
            <person name="Wang G."/>
        </authorList>
    </citation>
    <scope>NUCLEOTIDE SEQUENCE</scope>
    <source>
        <strain evidence="3">12Hb</strain>
    </source>
</reference>
<evidence type="ECO:0000313" key="4">
    <source>
        <dbReference type="Proteomes" id="UP000466442"/>
    </source>
</evidence>
<keyword evidence="4" id="KW-1185">Reference proteome</keyword>
<keyword evidence="1" id="KW-1133">Transmembrane helix</keyword>
<name>A0A8S9XVU5_APOLU</name>
<dbReference type="Proteomes" id="UP000466442">
    <property type="component" value="Unassembled WGS sequence"/>
</dbReference>
<proteinExistence type="predicted"/>
<gene>
    <name evidence="3" type="ORF">GE061_010757</name>
</gene>
<feature type="transmembrane region" description="Helical" evidence="1">
    <location>
        <begin position="486"/>
        <end position="509"/>
    </location>
</feature>
<keyword evidence="1" id="KW-0472">Membrane</keyword>
<evidence type="ECO:0000313" key="3">
    <source>
        <dbReference type="EMBL" id="KAF6213043.1"/>
    </source>
</evidence>
<keyword evidence="2" id="KW-0732">Signal</keyword>
<dbReference type="OrthoDB" id="10666222at2759"/>
<feature type="transmembrane region" description="Helical" evidence="1">
    <location>
        <begin position="606"/>
        <end position="633"/>
    </location>
</feature>
<dbReference type="AlphaFoldDB" id="A0A8S9XVU5"/>
<comment type="caution">
    <text evidence="3">The sequence shown here is derived from an EMBL/GenBank/DDBJ whole genome shotgun (WGS) entry which is preliminary data.</text>
</comment>
<organism evidence="3 4">
    <name type="scientific">Apolygus lucorum</name>
    <name type="common">Small green plant bug</name>
    <name type="synonym">Lygocoris lucorum</name>
    <dbReference type="NCBI Taxonomy" id="248454"/>
    <lineage>
        <taxon>Eukaryota</taxon>
        <taxon>Metazoa</taxon>
        <taxon>Ecdysozoa</taxon>
        <taxon>Arthropoda</taxon>
        <taxon>Hexapoda</taxon>
        <taxon>Insecta</taxon>
        <taxon>Pterygota</taxon>
        <taxon>Neoptera</taxon>
        <taxon>Paraneoptera</taxon>
        <taxon>Hemiptera</taxon>
        <taxon>Heteroptera</taxon>
        <taxon>Panheteroptera</taxon>
        <taxon>Cimicomorpha</taxon>
        <taxon>Miridae</taxon>
        <taxon>Mirini</taxon>
        <taxon>Apolygus</taxon>
    </lineage>
</organism>
<feature type="chain" id="PRO_5035733279" description="Death domain-containing protein" evidence="2">
    <location>
        <begin position="16"/>
        <end position="649"/>
    </location>
</feature>
<dbReference type="EMBL" id="WIXP02000003">
    <property type="protein sequence ID" value="KAF6213043.1"/>
    <property type="molecule type" value="Genomic_DNA"/>
</dbReference>
<accession>A0A8S9XVU5</accession>
<evidence type="ECO:0008006" key="5">
    <source>
        <dbReference type="Google" id="ProtNLM"/>
    </source>
</evidence>
<evidence type="ECO:0000256" key="2">
    <source>
        <dbReference type="SAM" id="SignalP"/>
    </source>
</evidence>
<protein>
    <recommendedName>
        <fullName evidence="5">Death domain-containing protein</fullName>
    </recommendedName>
</protein>
<feature type="signal peptide" evidence="2">
    <location>
        <begin position="1"/>
        <end position="15"/>
    </location>
</feature>
<sequence>MILIFPLFLGAICAATAPHRPVDLHQCSLVKFDLNDLDNALYMYKGCVRLFRSVSNPEKQQSFLTDLQNKMDSAWIKWALESGLDIEGTLSLNGEESDVKKRHRKLDTLMNELAIQAGINREVLTKHQGLLGATSRIRRSLIESIKSKIENVQEDLMDRVSTADKQIADRISHQVQRNTDCNKNDHSDHLELRINATQTIARMISSRNCTALFNQIKDPRQKLRCLRNIRNKMDSAVLEAAIKRSTRKNKREVPPPGLINVEDSLRESLKTLVSILSPKEVPSRGIFRPPPQWRVDLDPNSLFELDSKFDKFRECLLLATKMRPGVRSRYFKIMYAKMENAWHQVPPNLLNKVIKTALTKGRELGLDREELRIKANTPFLHRECLNLMETLADEEKIGLMKLLHEKMDYAWANLASREGHAVVRRALARAVERGMSSDDVAVWAVSSDFGNMENEQRELNSHDYDTPNQTQSQNIMEFVTETYNILIIWSLTSLVVLASLLCCAAYYLFQLSKAFARRVKNKTWERFKPEVRSRYKCKLHQKLDRAWVELPKHLRQDTLNRAVLKADKLGICKYDLRIHKTERGWVPHSDSKETSIHQREDGNNELVLMFSSWWLITLILIIIVLTYLTYVMLRAICHIMHRTSDRLRY</sequence>
<keyword evidence="1" id="KW-0812">Transmembrane</keyword>
<evidence type="ECO:0000256" key="1">
    <source>
        <dbReference type="SAM" id="Phobius"/>
    </source>
</evidence>